<dbReference type="PANTHER" id="PTHR28641">
    <property type="match status" value="1"/>
</dbReference>
<sequence length="312" mass="34890">MIPENPRSFTCCWISSGADPEEIRSAYRQWDTRPDGPGAARLFQVVESKRQTLLRRLNLAPGATLSLVAMRADLLRLLPAHPDLAAVDQDFSHLLSSWFNRGFLQMRRIDWNTPAAILTAPKPTTPVASDTAAFYSINNSLPGLKEVSLGNFLIKQVAHDLSAEFPDRHRFVTLSPAPGFARWLSTEKSDRARQLDAALTGREWVTDSNIATRLAPEVEAFAARYFLTARHRNGTPYDPVARFHLGNGASAWRVNWPADTSDHALKAAHGLMINYLYELGAIEDQNEKFMRDGTVAHGQQLAQAMQHLNEEY</sequence>
<proteinExistence type="predicted"/>
<evidence type="ECO:0000313" key="3">
    <source>
        <dbReference type="EMBL" id="MDB6178469.1"/>
    </source>
</evidence>
<dbReference type="InterPro" id="IPR042303">
    <property type="entry name" value="Malonyl_CoA_deC_C_sf"/>
</dbReference>
<dbReference type="InterPro" id="IPR038917">
    <property type="entry name" value="Malonyl_CoA_deC"/>
</dbReference>
<dbReference type="EMBL" id="JAQBIE010000016">
    <property type="protein sequence ID" value="MDB6178469.1"/>
    <property type="molecule type" value="Genomic_DNA"/>
</dbReference>
<name>A0ABT4ZGH4_9RHOB</name>
<dbReference type="InterPro" id="IPR035372">
    <property type="entry name" value="MCD_N"/>
</dbReference>
<evidence type="ECO:0000313" key="4">
    <source>
        <dbReference type="Proteomes" id="UP001165641"/>
    </source>
</evidence>
<reference evidence="3" key="1">
    <citation type="submission" date="2022-12" db="EMBL/GenBank/DDBJ databases">
        <title>Paracoccus onchidii sp. nov., isolated from a marine invertebrate from the South China Sea.</title>
        <authorList>
            <person name="Xu S."/>
            <person name="Liu Z."/>
            <person name="Xu Y."/>
        </authorList>
    </citation>
    <scope>NUCLEOTIDE SEQUENCE</scope>
    <source>
        <strain evidence="3">Z330</strain>
    </source>
</reference>
<evidence type="ECO:0000259" key="2">
    <source>
        <dbReference type="Pfam" id="PF17408"/>
    </source>
</evidence>
<accession>A0ABT4ZGH4</accession>
<dbReference type="Proteomes" id="UP001165641">
    <property type="component" value="Unassembled WGS sequence"/>
</dbReference>
<feature type="domain" description="Malonyl-CoA decarboxylase N-terminal" evidence="2">
    <location>
        <begin position="17"/>
        <end position="99"/>
    </location>
</feature>
<dbReference type="Pfam" id="PF05292">
    <property type="entry name" value="MCD"/>
    <property type="match status" value="1"/>
</dbReference>
<comment type="caution">
    <text evidence="3">The sequence shown here is derived from an EMBL/GenBank/DDBJ whole genome shotgun (WGS) entry which is preliminary data.</text>
</comment>
<dbReference type="Pfam" id="PF17408">
    <property type="entry name" value="MCD_N"/>
    <property type="match status" value="1"/>
</dbReference>
<organism evidence="3 4">
    <name type="scientific">Paracoccus onchidii</name>
    <dbReference type="NCBI Taxonomy" id="3017813"/>
    <lineage>
        <taxon>Bacteria</taxon>
        <taxon>Pseudomonadati</taxon>
        <taxon>Pseudomonadota</taxon>
        <taxon>Alphaproteobacteria</taxon>
        <taxon>Rhodobacterales</taxon>
        <taxon>Paracoccaceae</taxon>
        <taxon>Paracoccus</taxon>
    </lineage>
</organism>
<protein>
    <submittedName>
        <fullName evidence="3">Malonyl-CoA decarboxylase family protein</fullName>
    </submittedName>
</protein>
<dbReference type="PANTHER" id="PTHR28641:SF1">
    <property type="entry name" value="MALONYL-COA DECARBOXYLASE, MITOCHONDRIAL"/>
    <property type="match status" value="1"/>
</dbReference>
<evidence type="ECO:0000259" key="1">
    <source>
        <dbReference type="Pfam" id="PF05292"/>
    </source>
</evidence>
<keyword evidence="4" id="KW-1185">Reference proteome</keyword>
<dbReference type="InterPro" id="IPR007956">
    <property type="entry name" value="Malonyl_CoA_deC_C"/>
</dbReference>
<dbReference type="Gene3D" id="3.40.630.150">
    <property type="entry name" value="Malonyl-CoA decarboxylase, catalytic domain"/>
    <property type="match status" value="1"/>
</dbReference>
<feature type="domain" description="Malonyl-CoA decarboxylase C-terminal" evidence="1">
    <location>
        <begin position="126"/>
        <end position="278"/>
    </location>
</feature>
<dbReference type="InterPro" id="IPR038351">
    <property type="entry name" value="MCD_N_sf"/>
</dbReference>
<dbReference type="Gene3D" id="1.20.140.90">
    <property type="entry name" value="Malonyl-CoA decarboxylase, oligemerization domain"/>
    <property type="match status" value="1"/>
</dbReference>
<dbReference type="RefSeq" id="WP_271889590.1">
    <property type="nucleotide sequence ID" value="NZ_JAQBIE010000016.1"/>
</dbReference>
<gene>
    <name evidence="3" type="ORF">PAF17_13270</name>
</gene>